<evidence type="ECO:0000313" key="1">
    <source>
        <dbReference type="WBParaSite" id="OFLC_0000786201-mRNA-1"/>
    </source>
</evidence>
<reference evidence="1" key="1">
    <citation type="submission" date="2016-06" db="UniProtKB">
        <authorList>
            <consortium name="WormBaseParasite"/>
        </authorList>
    </citation>
    <scope>IDENTIFICATION</scope>
</reference>
<accession>A0A183HK51</accession>
<protein>
    <submittedName>
        <fullName evidence="1">Ovule protein</fullName>
    </submittedName>
</protein>
<sequence>LIITIEYGLRIYNNYGCTEYFKWKSRLLTLEWKHCCSLALQKGCDRDEIRTHAGKPQWISSPSP</sequence>
<proteinExistence type="predicted"/>
<organism evidence="1">
    <name type="scientific">Onchocerca flexuosa</name>
    <dbReference type="NCBI Taxonomy" id="387005"/>
    <lineage>
        <taxon>Eukaryota</taxon>
        <taxon>Metazoa</taxon>
        <taxon>Ecdysozoa</taxon>
        <taxon>Nematoda</taxon>
        <taxon>Chromadorea</taxon>
        <taxon>Rhabditida</taxon>
        <taxon>Spirurina</taxon>
        <taxon>Spiruromorpha</taxon>
        <taxon>Filarioidea</taxon>
        <taxon>Onchocercidae</taxon>
        <taxon>Onchocerca</taxon>
    </lineage>
</organism>
<name>A0A183HK51_9BILA</name>
<dbReference type="AlphaFoldDB" id="A0A183HK51"/>
<dbReference type="WBParaSite" id="OFLC_0000786201-mRNA-1">
    <property type="protein sequence ID" value="OFLC_0000786201-mRNA-1"/>
    <property type="gene ID" value="OFLC_0000786201"/>
</dbReference>